<dbReference type="Proteomes" id="UP001341135">
    <property type="component" value="Chromosome"/>
</dbReference>
<reference evidence="3 4" key="1">
    <citation type="submission" date="2023-09" db="EMBL/GenBank/DDBJ databases">
        <title>Pyrofollis japonicus gen. nov. sp. nov., a novel member of the family Pyrodictiaceae isolated from the Iheya North hydrothermal field.</title>
        <authorList>
            <person name="Miyazaki U."/>
            <person name="Sanari M."/>
            <person name="Tame A."/>
            <person name="Kitajima M."/>
            <person name="Okamoto A."/>
            <person name="Sawayama S."/>
            <person name="Miyazaki J."/>
            <person name="Takai K."/>
            <person name="Nakagawa S."/>
        </authorList>
    </citation>
    <scope>NUCLEOTIDE SEQUENCE [LARGE SCALE GENOMIC DNA]</scope>
    <source>
        <strain evidence="3 4">AV2</strain>
    </source>
</reference>
<protein>
    <recommendedName>
        <fullName evidence="2">PIN domain-containing protein</fullName>
    </recommendedName>
</protein>
<evidence type="ECO:0000256" key="1">
    <source>
        <dbReference type="ARBA" id="ARBA00022842"/>
    </source>
</evidence>
<proteinExistence type="predicted"/>
<dbReference type="Pfam" id="PF01850">
    <property type="entry name" value="PIN"/>
    <property type="match status" value="1"/>
</dbReference>
<keyword evidence="1" id="KW-0460">Magnesium</keyword>
<dbReference type="InterPro" id="IPR051619">
    <property type="entry name" value="TypeII_TA_RNase_PINc/VapC"/>
</dbReference>
<keyword evidence="4" id="KW-1185">Reference proteome</keyword>
<dbReference type="Gene3D" id="3.40.50.1010">
    <property type="entry name" value="5'-nuclease"/>
    <property type="match status" value="1"/>
</dbReference>
<dbReference type="PANTHER" id="PTHR35901">
    <property type="entry name" value="RIBONUCLEASE VAPC3"/>
    <property type="match status" value="1"/>
</dbReference>
<evidence type="ECO:0000259" key="2">
    <source>
        <dbReference type="Pfam" id="PF01850"/>
    </source>
</evidence>
<organism evidence="3 4">
    <name type="scientific">Pyrodictium abyssi</name>
    <dbReference type="NCBI Taxonomy" id="54256"/>
    <lineage>
        <taxon>Archaea</taxon>
        <taxon>Thermoproteota</taxon>
        <taxon>Thermoprotei</taxon>
        <taxon>Desulfurococcales</taxon>
        <taxon>Pyrodictiaceae</taxon>
        <taxon>Pyrodictium</taxon>
    </lineage>
</organism>
<dbReference type="InterPro" id="IPR002716">
    <property type="entry name" value="PIN_dom"/>
</dbReference>
<gene>
    <name evidence="3" type="ORF">PABY_19740</name>
</gene>
<evidence type="ECO:0000313" key="4">
    <source>
        <dbReference type="Proteomes" id="UP001341135"/>
    </source>
</evidence>
<name>A0ABM8IXZ1_9CREN</name>
<evidence type="ECO:0000313" key="3">
    <source>
        <dbReference type="EMBL" id="BES82407.1"/>
    </source>
</evidence>
<dbReference type="InterPro" id="IPR029060">
    <property type="entry name" value="PIN-like_dom_sf"/>
</dbReference>
<feature type="domain" description="PIN" evidence="2">
    <location>
        <begin position="27"/>
        <end position="98"/>
    </location>
</feature>
<dbReference type="EMBL" id="AP028907">
    <property type="protein sequence ID" value="BES82407.1"/>
    <property type="molecule type" value="Genomic_DNA"/>
</dbReference>
<dbReference type="SUPFAM" id="SSF88723">
    <property type="entry name" value="PIN domain-like"/>
    <property type="match status" value="1"/>
</dbReference>
<dbReference type="RefSeq" id="WP_338249697.1">
    <property type="nucleotide sequence ID" value="NZ_AP028907.1"/>
</dbReference>
<dbReference type="GeneID" id="89289973"/>
<dbReference type="CDD" id="cd09873">
    <property type="entry name" value="PIN_Pae0151-like"/>
    <property type="match status" value="1"/>
</dbReference>
<sequence length="124" mass="13296">MNPTHSTSRTTGLGSVVWKEARLLGDTGVEEALEKAEKLVAILSSMHVLSVRGTGDYQGVARLALETGLTFYDAAYAYMARKHGLTLVTQDRELREKASRAGVKTATVDALEPASMGGHGPHTR</sequence>
<dbReference type="PANTHER" id="PTHR35901:SF1">
    <property type="entry name" value="EXONUCLEASE VAPC9"/>
    <property type="match status" value="1"/>
</dbReference>
<accession>A0ABM8IXZ1</accession>
<dbReference type="InterPro" id="IPR044153">
    <property type="entry name" value="PIN_Pae0151-like"/>
</dbReference>